<protein>
    <recommendedName>
        <fullName evidence="3">Aminotransferase-like plant mobile domain-containing protein</fullName>
    </recommendedName>
</protein>
<dbReference type="Gramene" id="TraesMAC3B03G01668600.1">
    <property type="protein sequence ID" value="TraesMAC3B03G01668600.1.CDS1"/>
    <property type="gene ID" value="TraesMAC3B03G01668600"/>
</dbReference>
<dbReference type="PANTHER" id="PTHR34835">
    <property type="entry name" value="OS07G0283600 PROTEIN-RELATED"/>
    <property type="match status" value="1"/>
</dbReference>
<dbReference type="EnsemblPlants" id="TraesCS3B02G291800.1">
    <property type="protein sequence ID" value="TraesCS3B02G291800.1.cds1"/>
    <property type="gene ID" value="TraesCS3B02G291800"/>
</dbReference>
<keyword evidence="2" id="KW-1185">Reference proteome</keyword>
<dbReference type="Gramene" id="TraesWEE_scaffold_015192_01G000200.1">
    <property type="protein sequence ID" value="TraesWEE_scaffold_015192_01G000200.1"/>
    <property type="gene ID" value="TraesWEE_scaffold_015192_01G000200"/>
</dbReference>
<dbReference type="Gramene" id="TraesNOR3B03G01691330.1">
    <property type="protein sequence ID" value="TraesNOR3B03G01691330.1.CDS1"/>
    <property type="gene ID" value="TraesNOR3B03G01691330"/>
</dbReference>
<dbReference type="Gramene" id="TraesJAG3B03G01677580.1">
    <property type="protein sequence ID" value="TraesJAG3B03G01677580.1.CDS1"/>
    <property type="gene ID" value="TraesJAG3B03G01677580"/>
</dbReference>
<dbReference type="Gramene" id="TraesCAD_scaffold_003148_01G000200.1">
    <property type="protein sequence ID" value="TraesCAD_scaffold_003148_01G000200.1"/>
    <property type="gene ID" value="TraesCAD_scaffold_003148_01G000200"/>
</dbReference>
<dbReference type="PANTHER" id="PTHR34835:SF11">
    <property type="entry name" value="AMINOTRANSFERASE-LIKE PLANT MOBILE DOMAIN-CONTAINING PROTEIN"/>
    <property type="match status" value="1"/>
</dbReference>
<evidence type="ECO:0008006" key="3">
    <source>
        <dbReference type="Google" id="ProtNLM"/>
    </source>
</evidence>
<reference evidence="1" key="1">
    <citation type="submission" date="2018-08" db="EMBL/GenBank/DDBJ databases">
        <authorList>
            <person name="Rossello M."/>
        </authorList>
    </citation>
    <scope>NUCLEOTIDE SEQUENCE [LARGE SCALE GENOMIC DNA]</scope>
    <source>
        <strain evidence="1">cv. Chinese Spring</strain>
    </source>
</reference>
<dbReference type="STRING" id="4565.A0A3B6FSR7"/>
<reference evidence="1" key="2">
    <citation type="submission" date="2018-10" db="UniProtKB">
        <authorList>
            <consortium name="EnsemblPlants"/>
        </authorList>
    </citation>
    <scope>IDENTIFICATION</scope>
</reference>
<sequence>MPGDLSQWVMKHYDPEISQLVIPERGKIPVDAASVHRIWGLPNKGRKVCYEKRADYTSQMNTIFNINTKSSPTLTAWCQMIKDMAGAADNNFLSAWLAVALSCFLAPTTSLNTSPRCFPAVMHVDAITETNVCQFVVDQLKLAFAGAGDKNAVCCCVMHLVVSLTCSLSLFHSFSSS</sequence>
<evidence type="ECO:0000313" key="2">
    <source>
        <dbReference type="Proteomes" id="UP000019116"/>
    </source>
</evidence>
<accession>A0A3B6FSR7</accession>
<dbReference type="Gramene" id="TraesCS3B03G0753800.1">
    <property type="protein sequence ID" value="TraesCS3B03G0753800.1.CDS1"/>
    <property type="gene ID" value="TraesCS3B03G0753800"/>
</dbReference>
<dbReference type="Proteomes" id="UP000019116">
    <property type="component" value="Chromosome 3B"/>
</dbReference>
<dbReference type="Gramene" id="TraesCS3B02G291800.1">
    <property type="protein sequence ID" value="TraesCS3B02G291800.1.cds1"/>
    <property type="gene ID" value="TraesCS3B02G291800"/>
</dbReference>
<dbReference type="OrthoDB" id="657523at2759"/>
<organism evidence="1">
    <name type="scientific">Triticum aestivum</name>
    <name type="common">Wheat</name>
    <dbReference type="NCBI Taxonomy" id="4565"/>
    <lineage>
        <taxon>Eukaryota</taxon>
        <taxon>Viridiplantae</taxon>
        <taxon>Streptophyta</taxon>
        <taxon>Embryophyta</taxon>
        <taxon>Tracheophyta</taxon>
        <taxon>Spermatophyta</taxon>
        <taxon>Magnoliopsida</taxon>
        <taxon>Liliopsida</taxon>
        <taxon>Poales</taxon>
        <taxon>Poaceae</taxon>
        <taxon>BOP clade</taxon>
        <taxon>Pooideae</taxon>
        <taxon>Triticodae</taxon>
        <taxon>Triticeae</taxon>
        <taxon>Triticinae</taxon>
        <taxon>Triticum</taxon>
    </lineage>
</organism>
<name>A0A3B6FSR7_WHEAT</name>
<dbReference type="AlphaFoldDB" id="A0A3B6FSR7"/>
<proteinExistence type="predicted"/>
<evidence type="ECO:0000313" key="1">
    <source>
        <dbReference type="EnsemblPlants" id="TraesCS3B02G291800.1.cds1"/>
    </source>
</evidence>